<keyword evidence="4" id="KW-0378">Hydrolase</keyword>
<dbReference type="InterPro" id="IPR040449">
    <property type="entry name" value="Peptidase_S66_N"/>
</dbReference>
<dbReference type="Pfam" id="PF02016">
    <property type="entry name" value="Peptidase_S66"/>
    <property type="match status" value="1"/>
</dbReference>
<feature type="domain" description="LD-carboxypeptidase N-terminal" evidence="6">
    <location>
        <begin position="17"/>
        <end position="136"/>
    </location>
</feature>
<dbReference type="InterPro" id="IPR029062">
    <property type="entry name" value="Class_I_gatase-like"/>
</dbReference>
<name>A0ABS1NPV1_9ACTN</name>
<dbReference type="InterPro" id="IPR003507">
    <property type="entry name" value="S66_fam"/>
</dbReference>
<dbReference type="SUPFAM" id="SSF141986">
    <property type="entry name" value="LD-carboxypeptidase A C-terminal domain-like"/>
    <property type="match status" value="1"/>
</dbReference>
<evidence type="ECO:0000256" key="1">
    <source>
        <dbReference type="ARBA" id="ARBA00010233"/>
    </source>
</evidence>
<evidence type="ECO:0000256" key="5">
    <source>
        <dbReference type="ARBA" id="ARBA00022825"/>
    </source>
</evidence>
<protein>
    <submittedName>
        <fullName evidence="8">LD-carboxypeptidase</fullName>
    </submittedName>
</protein>
<reference evidence="8 9" key="1">
    <citation type="submission" date="2021-01" db="EMBL/GenBank/DDBJ databases">
        <title>WGS of actinomycetes isolated from Thailand.</title>
        <authorList>
            <person name="Thawai C."/>
        </authorList>
    </citation>
    <scope>NUCLEOTIDE SEQUENCE [LARGE SCALE GENOMIC DNA]</scope>
    <source>
        <strain evidence="8 9">CA1R205</strain>
    </source>
</reference>
<dbReference type="InterPro" id="IPR040921">
    <property type="entry name" value="Peptidase_S66C"/>
</dbReference>
<evidence type="ECO:0000259" key="6">
    <source>
        <dbReference type="Pfam" id="PF02016"/>
    </source>
</evidence>
<dbReference type="Pfam" id="PF17676">
    <property type="entry name" value="Peptidase_S66C"/>
    <property type="match status" value="1"/>
</dbReference>
<evidence type="ECO:0000313" key="8">
    <source>
        <dbReference type="EMBL" id="MBL1101917.1"/>
    </source>
</evidence>
<keyword evidence="2" id="KW-0121">Carboxypeptidase</keyword>
<feature type="domain" description="LD-carboxypeptidase C-terminal" evidence="7">
    <location>
        <begin position="182"/>
        <end position="295"/>
    </location>
</feature>
<comment type="similarity">
    <text evidence="1">Belongs to the peptidase S66 family.</text>
</comment>
<dbReference type="InterPro" id="IPR027461">
    <property type="entry name" value="Carboxypeptidase_A_C_sf"/>
</dbReference>
<proteinExistence type="inferred from homology"/>
<dbReference type="PIRSF" id="PIRSF028757">
    <property type="entry name" value="LD-carboxypeptidase"/>
    <property type="match status" value="1"/>
</dbReference>
<accession>A0ABS1NPV1</accession>
<gene>
    <name evidence="8" type="ORF">JK363_35850</name>
</gene>
<dbReference type="PANTHER" id="PTHR30237">
    <property type="entry name" value="MURAMOYLTETRAPEPTIDE CARBOXYPEPTIDASE"/>
    <property type="match status" value="1"/>
</dbReference>
<dbReference type="Proteomes" id="UP000634229">
    <property type="component" value="Unassembled WGS sequence"/>
</dbReference>
<dbReference type="PANTHER" id="PTHR30237:SF2">
    <property type="entry name" value="MUREIN TETRAPEPTIDE CARBOXYPEPTIDASE"/>
    <property type="match status" value="1"/>
</dbReference>
<evidence type="ECO:0000256" key="3">
    <source>
        <dbReference type="ARBA" id="ARBA00022670"/>
    </source>
</evidence>
<evidence type="ECO:0000313" key="9">
    <source>
        <dbReference type="Proteomes" id="UP000634229"/>
    </source>
</evidence>
<keyword evidence="3" id="KW-0645">Protease</keyword>
<keyword evidence="5" id="KW-0720">Serine protease</keyword>
<dbReference type="EMBL" id="JAERRF010000034">
    <property type="protein sequence ID" value="MBL1101917.1"/>
    <property type="molecule type" value="Genomic_DNA"/>
</dbReference>
<dbReference type="Gene3D" id="3.50.30.60">
    <property type="entry name" value="LD-carboxypeptidase A C-terminal domain-like"/>
    <property type="match status" value="1"/>
</dbReference>
<dbReference type="RefSeq" id="WP_201881885.1">
    <property type="nucleotide sequence ID" value="NZ_JAERRF010000034.1"/>
</dbReference>
<dbReference type="Gene3D" id="3.40.50.10740">
    <property type="entry name" value="Class I glutamine amidotransferase-like"/>
    <property type="match status" value="1"/>
</dbReference>
<dbReference type="InterPro" id="IPR027478">
    <property type="entry name" value="LdcA_N"/>
</dbReference>
<evidence type="ECO:0000259" key="7">
    <source>
        <dbReference type="Pfam" id="PF17676"/>
    </source>
</evidence>
<dbReference type="CDD" id="cd07025">
    <property type="entry name" value="Peptidase_S66"/>
    <property type="match status" value="1"/>
</dbReference>
<dbReference type="SUPFAM" id="SSF52317">
    <property type="entry name" value="Class I glutamine amidotransferase-like"/>
    <property type="match status" value="1"/>
</dbReference>
<evidence type="ECO:0000256" key="2">
    <source>
        <dbReference type="ARBA" id="ARBA00022645"/>
    </source>
</evidence>
<sequence length="321" mass="33697">MTTAPPLPAPVTQGDTIGVITVAAPEPHLHPDFYARGLTALREQGFNVVAAASTERHHGYRAGTETEVLNDFHAMVSDPAISAVVCAGGGKNTNRLLRGLDLELIAAHPKAIVGVSDPSLLLNAITARTKMPTFHGPAVVWDWGSENSPQHTTDNFCAVLAGQPSTAVIDAPLGWLRTGTASGHLVAGCLSSLRCLLGTPWEPDWDGAILAWEDAFKPVELLDQTLTHFRDLGVLERIAGMVIGELVSCEASAGWGAHEMVMDLCNAYDFPIATGLPFGHTAVKYTLPIGTTVRLNSDAAVGLTVASPWVSSASAEVGGAQ</sequence>
<organism evidence="8 9">
    <name type="scientific">Streptomyces coffeae</name>
    <dbReference type="NCBI Taxonomy" id="621382"/>
    <lineage>
        <taxon>Bacteria</taxon>
        <taxon>Bacillati</taxon>
        <taxon>Actinomycetota</taxon>
        <taxon>Actinomycetes</taxon>
        <taxon>Kitasatosporales</taxon>
        <taxon>Streptomycetaceae</taxon>
        <taxon>Streptomyces</taxon>
    </lineage>
</organism>
<keyword evidence="9" id="KW-1185">Reference proteome</keyword>
<comment type="caution">
    <text evidence="8">The sequence shown here is derived from an EMBL/GenBank/DDBJ whole genome shotgun (WGS) entry which is preliminary data.</text>
</comment>
<evidence type="ECO:0000256" key="4">
    <source>
        <dbReference type="ARBA" id="ARBA00022801"/>
    </source>
</evidence>